<dbReference type="Gene3D" id="1.10.1670.10">
    <property type="entry name" value="Helix-hairpin-Helix base-excision DNA repair enzymes (C-terminal)"/>
    <property type="match status" value="1"/>
</dbReference>
<dbReference type="InterPro" id="IPR011257">
    <property type="entry name" value="DNA_glycosylase"/>
</dbReference>
<dbReference type="EC" id="3.2.2.31" evidence="4"/>
<evidence type="ECO:0000256" key="8">
    <source>
        <dbReference type="ARBA" id="ARBA00022763"/>
    </source>
</evidence>
<evidence type="ECO:0000256" key="4">
    <source>
        <dbReference type="ARBA" id="ARBA00012045"/>
    </source>
</evidence>
<keyword evidence="11" id="KW-0411">Iron-sulfur</keyword>
<reference evidence="15 16" key="1">
    <citation type="submission" date="2016-11" db="EMBL/GenBank/DDBJ databases">
        <authorList>
            <person name="Jaros S."/>
            <person name="Januszkiewicz K."/>
            <person name="Wedrychowicz H."/>
        </authorList>
    </citation>
    <scope>NUCLEOTIDE SEQUENCE [LARGE SCALE GENOMIC DNA]</scope>
    <source>
        <strain evidence="15 16">DSM 17918</strain>
    </source>
</reference>
<evidence type="ECO:0000256" key="6">
    <source>
        <dbReference type="ARBA" id="ARBA00022485"/>
    </source>
</evidence>
<dbReference type="Pfam" id="PF00730">
    <property type="entry name" value="HhH-GPD"/>
    <property type="match status" value="1"/>
</dbReference>
<dbReference type="RefSeq" id="WP_234946062.1">
    <property type="nucleotide sequence ID" value="NZ_FQVH01000075.1"/>
</dbReference>
<evidence type="ECO:0000256" key="2">
    <source>
        <dbReference type="ARBA" id="ARBA00001966"/>
    </source>
</evidence>
<keyword evidence="7" id="KW-0479">Metal-binding</keyword>
<evidence type="ECO:0000256" key="5">
    <source>
        <dbReference type="ARBA" id="ARBA00022023"/>
    </source>
</evidence>
<dbReference type="AlphaFoldDB" id="A0A1M5FQP5"/>
<feature type="non-terminal residue" evidence="15">
    <location>
        <position position="1"/>
    </location>
</feature>
<dbReference type="CDD" id="cd00056">
    <property type="entry name" value="ENDO3c"/>
    <property type="match status" value="1"/>
</dbReference>
<evidence type="ECO:0000256" key="7">
    <source>
        <dbReference type="ARBA" id="ARBA00022723"/>
    </source>
</evidence>
<evidence type="ECO:0000256" key="11">
    <source>
        <dbReference type="ARBA" id="ARBA00023014"/>
    </source>
</evidence>
<protein>
    <recommendedName>
        <fullName evidence="5">Adenine DNA glycosylase</fullName>
        <ecNumber evidence="4">3.2.2.31</ecNumber>
    </recommendedName>
</protein>
<evidence type="ECO:0000256" key="12">
    <source>
        <dbReference type="ARBA" id="ARBA00023204"/>
    </source>
</evidence>
<dbReference type="GO" id="GO:0051539">
    <property type="term" value="F:4 iron, 4 sulfur cluster binding"/>
    <property type="evidence" value="ECO:0007669"/>
    <property type="project" value="UniProtKB-KW"/>
</dbReference>
<evidence type="ECO:0000313" key="15">
    <source>
        <dbReference type="EMBL" id="SHF93816.1"/>
    </source>
</evidence>
<evidence type="ECO:0000256" key="1">
    <source>
        <dbReference type="ARBA" id="ARBA00000843"/>
    </source>
</evidence>
<dbReference type="GO" id="GO:0046872">
    <property type="term" value="F:metal ion binding"/>
    <property type="evidence" value="ECO:0007669"/>
    <property type="project" value="UniProtKB-KW"/>
</dbReference>
<dbReference type="SUPFAM" id="SSF48150">
    <property type="entry name" value="DNA-glycosylase"/>
    <property type="match status" value="1"/>
</dbReference>
<dbReference type="STRING" id="1121256.SAMN02746089_02796"/>
<dbReference type="EMBL" id="FQVH01000075">
    <property type="protein sequence ID" value="SHF93816.1"/>
    <property type="molecule type" value="Genomic_DNA"/>
</dbReference>
<dbReference type="GO" id="GO:0035485">
    <property type="term" value="F:adenine/guanine mispair binding"/>
    <property type="evidence" value="ECO:0007669"/>
    <property type="project" value="TreeGrafter"/>
</dbReference>
<evidence type="ECO:0000256" key="13">
    <source>
        <dbReference type="ARBA" id="ARBA00023295"/>
    </source>
</evidence>
<proteinExistence type="inferred from homology"/>
<dbReference type="Gene3D" id="1.10.340.30">
    <property type="entry name" value="Hypothetical protein, domain 2"/>
    <property type="match status" value="1"/>
</dbReference>
<gene>
    <name evidence="15" type="ORF">SAMN02746089_02796</name>
</gene>
<comment type="cofactor">
    <cofactor evidence="2">
        <name>[4Fe-4S] cluster</name>
        <dbReference type="ChEBI" id="CHEBI:49883"/>
    </cofactor>
</comment>
<name>A0A1M5FQP5_9THEO</name>
<dbReference type="GO" id="GO:0000701">
    <property type="term" value="F:purine-specific mismatch base pair DNA N-glycosylase activity"/>
    <property type="evidence" value="ECO:0007669"/>
    <property type="project" value="UniProtKB-EC"/>
</dbReference>
<comment type="catalytic activity">
    <reaction evidence="1">
        <text>Hydrolyzes free adenine bases from 7,8-dihydro-8-oxoguanine:adenine mismatched double-stranded DNA, leaving an apurinic site.</text>
        <dbReference type="EC" id="3.2.2.31"/>
    </reaction>
</comment>
<dbReference type="GO" id="GO:0034039">
    <property type="term" value="F:8-oxo-7,8-dihydroguanine DNA N-glycosylase activity"/>
    <property type="evidence" value="ECO:0007669"/>
    <property type="project" value="TreeGrafter"/>
</dbReference>
<dbReference type="SMART" id="SM00525">
    <property type="entry name" value="FES"/>
    <property type="match status" value="1"/>
</dbReference>
<dbReference type="Pfam" id="PF00633">
    <property type="entry name" value="HHH"/>
    <property type="match status" value="1"/>
</dbReference>
<evidence type="ECO:0000256" key="3">
    <source>
        <dbReference type="ARBA" id="ARBA00008343"/>
    </source>
</evidence>
<dbReference type="Proteomes" id="UP000184088">
    <property type="component" value="Unassembled WGS sequence"/>
</dbReference>
<dbReference type="PROSITE" id="PS01155">
    <property type="entry name" value="ENDONUCLEASE_III_2"/>
    <property type="match status" value="1"/>
</dbReference>
<dbReference type="InterPro" id="IPR023170">
    <property type="entry name" value="HhH_base_excis_C"/>
</dbReference>
<dbReference type="GO" id="GO:0006284">
    <property type="term" value="P:base-excision repair"/>
    <property type="evidence" value="ECO:0007669"/>
    <property type="project" value="InterPro"/>
</dbReference>
<dbReference type="PANTHER" id="PTHR42944:SF1">
    <property type="entry name" value="ADENINE DNA GLYCOSYLASE"/>
    <property type="match status" value="1"/>
</dbReference>
<dbReference type="GO" id="GO:0006298">
    <property type="term" value="P:mismatch repair"/>
    <property type="evidence" value="ECO:0007669"/>
    <property type="project" value="TreeGrafter"/>
</dbReference>
<keyword evidence="13" id="KW-0326">Glycosidase</keyword>
<dbReference type="InterPro" id="IPR003651">
    <property type="entry name" value="Endonuclease3_FeS-loop_motif"/>
</dbReference>
<dbReference type="InterPro" id="IPR044298">
    <property type="entry name" value="MIG/MutY"/>
</dbReference>
<keyword evidence="6" id="KW-0004">4Fe-4S</keyword>
<dbReference type="InterPro" id="IPR003265">
    <property type="entry name" value="HhH-GPD_domain"/>
</dbReference>
<dbReference type="PANTHER" id="PTHR42944">
    <property type="entry name" value="ADENINE DNA GLYCOSYLASE"/>
    <property type="match status" value="1"/>
</dbReference>
<dbReference type="PROSITE" id="PS00764">
    <property type="entry name" value="ENDONUCLEASE_III_1"/>
    <property type="match status" value="1"/>
</dbReference>
<comment type="similarity">
    <text evidence="3">Belongs to the Nth/MutY family.</text>
</comment>
<evidence type="ECO:0000256" key="10">
    <source>
        <dbReference type="ARBA" id="ARBA00023004"/>
    </source>
</evidence>
<accession>A0A1M5FQP5</accession>
<evidence type="ECO:0000256" key="9">
    <source>
        <dbReference type="ARBA" id="ARBA00022801"/>
    </source>
</evidence>
<evidence type="ECO:0000259" key="14">
    <source>
        <dbReference type="SMART" id="SM00478"/>
    </source>
</evidence>
<keyword evidence="10" id="KW-0408">Iron</keyword>
<sequence length="189" mass="21239">GWTPQLRTDGTFIEVSSGARSSPIHWRCSSLNRYPTPYELSSADLAELSSILKPLGLAYRAQRLKTLALIIVQEYNGVVPNKLDKLLSLPGIGNYVARAVMCFAFGEKYLPWDTNMVRISERVFGLKSSKTRPRDDVELADYVGTLLLTDGTIKETIWSLLDFAAQICTARKPKCRNCFGNKLCYYISF</sequence>
<organism evidence="15 16">
    <name type="scientific">Caldanaerobius fijiensis DSM 17918</name>
    <dbReference type="NCBI Taxonomy" id="1121256"/>
    <lineage>
        <taxon>Bacteria</taxon>
        <taxon>Bacillati</taxon>
        <taxon>Bacillota</taxon>
        <taxon>Clostridia</taxon>
        <taxon>Thermoanaerobacterales</taxon>
        <taxon>Thermoanaerobacteraceae</taxon>
        <taxon>Caldanaerobius</taxon>
    </lineage>
</organism>
<dbReference type="SMART" id="SM00478">
    <property type="entry name" value="ENDO3c"/>
    <property type="match status" value="1"/>
</dbReference>
<keyword evidence="8" id="KW-0227">DNA damage</keyword>
<dbReference type="GO" id="GO:0032357">
    <property type="term" value="F:oxidized purine DNA binding"/>
    <property type="evidence" value="ECO:0007669"/>
    <property type="project" value="TreeGrafter"/>
</dbReference>
<dbReference type="InterPro" id="IPR004035">
    <property type="entry name" value="Endouclease-III_FeS-bd_BS"/>
</dbReference>
<dbReference type="InterPro" id="IPR000445">
    <property type="entry name" value="HhH_motif"/>
</dbReference>
<feature type="domain" description="HhH-GPD" evidence="14">
    <location>
        <begin position="17"/>
        <end position="166"/>
    </location>
</feature>
<keyword evidence="12" id="KW-0234">DNA repair</keyword>
<dbReference type="InterPro" id="IPR004036">
    <property type="entry name" value="Endonuclease-III-like_CS2"/>
</dbReference>
<keyword evidence="9" id="KW-0378">Hydrolase</keyword>
<keyword evidence="16" id="KW-1185">Reference proteome</keyword>
<evidence type="ECO:0000313" key="16">
    <source>
        <dbReference type="Proteomes" id="UP000184088"/>
    </source>
</evidence>